<evidence type="ECO:0000256" key="1">
    <source>
        <dbReference type="SAM" id="SignalP"/>
    </source>
</evidence>
<proteinExistence type="predicted"/>
<evidence type="ECO:0000313" key="3">
    <source>
        <dbReference type="Proteomes" id="UP000322165"/>
    </source>
</evidence>
<comment type="caution">
    <text evidence="2">The sequence shown here is derived from an EMBL/GenBank/DDBJ whole genome shotgun (WGS) entry which is preliminary data.</text>
</comment>
<sequence>MKHRLALCLLPILYAGLIAPPAAAAPVEPPADDAVFVEGSRYSAVLHPRRGAWRLLGPNGEDLQLRVRESCRAGLAPPRGLWLLTRDRAGRPQLLAPSSTPLPPGHPGEVLLVPCDQTLPADRPALAVPTALVEWLDRHSGAIYVTR</sequence>
<evidence type="ECO:0000313" key="2">
    <source>
        <dbReference type="EMBL" id="KAA2285045.1"/>
    </source>
</evidence>
<keyword evidence="3" id="KW-1185">Reference proteome</keyword>
<feature type="chain" id="PRO_5023080589" evidence="1">
    <location>
        <begin position="25"/>
        <end position="147"/>
    </location>
</feature>
<dbReference type="EMBL" id="VUOD01000004">
    <property type="protein sequence ID" value="KAA2285045.1"/>
    <property type="molecule type" value="Genomic_DNA"/>
</dbReference>
<keyword evidence="1" id="KW-0732">Signal</keyword>
<name>A0A5B2ZAR8_9GAMM</name>
<dbReference type="RefSeq" id="WP_149860544.1">
    <property type="nucleotide sequence ID" value="NZ_VUOD01000004.1"/>
</dbReference>
<dbReference type="AlphaFoldDB" id="A0A5B2ZAR8"/>
<dbReference type="Proteomes" id="UP000322165">
    <property type="component" value="Unassembled WGS sequence"/>
</dbReference>
<accession>A0A5B2ZAR8</accession>
<feature type="signal peptide" evidence="1">
    <location>
        <begin position="1"/>
        <end position="24"/>
    </location>
</feature>
<reference evidence="2 3" key="1">
    <citation type="submission" date="2019-09" db="EMBL/GenBank/DDBJ databases">
        <title>Arenimonas chukotkensis sp. nov., a bacterium isolated from Chukotka hot spring, Arctic region, Russia.</title>
        <authorList>
            <person name="Zayulina K.S."/>
            <person name="Prokofeva M.I."/>
            <person name="Elcheninov A.G."/>
            <person name="Novikov A."/>
            <person name="Kochetkova T.V."/>
            <person name="Kublanov I.V."/>
        </authorList>
    </citation>
    <scope>NUCLEOTIDE SEQUENCE [LARGE SCALE GENOMIC DNA]</scope>
    <source>
        <strain evidence="2 3">3729k</strain>
    </source>
</reference>
<protein>
    <submittedName>
        <fullName evidence="2">Uncharacterized protein</fullName>
    </submittedName>
</protein>
<organism evidence="2 3">
    <name type="scientific">Arenimonas fontis</name>
    <dbReference type="NCBI Taxonomy" id="2608255"/>
    <lineage>
        <taxon>Bacteria</taxon>
        <taxon>Pseudomonadati</taxon>
        <taxon>Pseudomonadota</taxon>
        <taxon>Gammaproteobacteria</taxon>
        <taxon>Lysobacterales</taxon>
        <taxon>Lysobacteraceae</taxon>
        <taxon>Arenimonas</taxon>
    </lineage>
</organism>
<reference evidence="2 3" key="2">
    <citation type="submission" date="2019-09" db="EMBL/GenBank/DDBJ databases">
        <authorList>
            <person name="Mazur A."/>
        </authorList>
    </citation>
    <scope>NUCLEOTIDE SEQUENCE [LARGE SCALE GENOMIC DNA]</scope>
    <source>
        <strain evidence="2 3">3729k</strain>
    </source>
</reference>
<gene>
    <name evidence="2" type="ORF">F0415_07325</name>
</gene>